<feature type="compositionally biased region" description="Low complexity" evidence="3">
    <location>
        <begin position="68"/>
        <end position="79"/>
    </location>
</feature>
<keyword evidence="1 2" id="KW-0694">RNA-binding</keyword>
<sequence>MTSLPHVSSSNPNGEIEHSLVTEEKLAAVTLSRPLKRSADSALADTEESPNENSLSENASPQLEGKSSESSLENEAASSMQPQLKKQALGEAPENATLECVSSTNSTEVTEDISEMKEVVSTTEISKVATSNGTVDVAATPNEDSSLYAILRRQVEYYFSDDNMKYDKFFREHLENPSVAGFEGWLPMKIIMNCPRITKLNCTQEMVLTALETSSLCKQTDESGEYWLRRDAPLPALQERTNGLRSHSKKKKSISSYQAAGCLAKIVDLPEEIGSWIVVRDAIKESLPKGAVLKFISPVGPKGVCKMWFKPFPNAMEIISMMPVTLNGASLKLSLMEDEDEIRRFLHTELPGRVRREREKLLIRQRNQLMQQPLLLAGQTFNNVDHLKMCVSELLGKTEENTQLKVDSAADKVVRAILGYHPSFEYKKGGSHVEIIGIKVISAPEDYKKKGKKCFAMLKRSSPSMEIIE</sequence>
<reference evidence="5 6" key="1">
    <citation type="journal article" date="2020" name="bioRxiv">
        <title>Metabolic contributions of an alphaproteobacterial endosymbiont in the apicomplexan Cardiosporidium cionae.</title>
        <authorList>
            <person name="Hunter E.S."/>
            <person name="Paight C.J."/>
            <person name="Lane C.E."/>
        </authorList>
    </citation>
    <scope>NUCLEOTIDE SEQUENCE [LARGE SCALE GENOMIC DNA]</scope>
    <source>
        <strain evidence="5">ESH_2018</strain>
    </source>
</reference>
<evidence type="ECO:0000256" key="3">
    <source>
        <dbReference type="SAM" id="MobiDB-lite"/>
    </source>
</evidence>
<accession>A0ABQ7J5G0</accession>
<dbReference type="Gene3D" id="1.10.10.10">
    <property type="entry name" value="Winged helix-like DNA-binding domain superfamily/Winged helix DNA-binding domain"/>
    <property type="match status" value="1"/>
</dbReference>
<dbReference type="InterPro" id="IPR045180">
    <property type="entry name" value="La_dom_prot"/>
</dbReference>
<gene>
    <name evidence="5" type="ORF">IE077_001341</name>
</gene>
<organism evidence="5 6">
    <name type="scientific">Cardiosporidium cionae</name>
    <dbReference type="NCBI Taxonomy" id="476202"/>
    <lineage>
        <taxon>Eukaryota</taxon>
        <taxon>Sar</taxon>
        <taxon>Alveolata</taxon>
        <taxon>Apicomplexa</taxon>
        <taxon>Aconoidasida</taxon>
        <taxon>Nephromycida</taxon>
        <taxon>Cardiosporidium</taxon>
    </lineage>
</organism>
<feature type="compositionally biased region" description="Low complexity" evidence="3">
    <location>
        <begin position="51"/>
        <end position="60"/>
    </location>
</feature>
<dbReference type="Proteomes" id="UP000823046">
    <property type="component" value="Unassembled WGS sequence"/>
</dbReference>
<feature type="region of interest" description="Disordered" evidence="3">
    <location>
        <begin position="1"/>
        <end position="110"/>
    </location>
</feature>
<protein>
    <recommendedName>
        <fullName evidence="4">HTH La-type RNA-binding domain-containing protein</fullName>
    </recommendedName>
</protein>
<feature type="compositionally biased region" description="Basic and acidic residues" evidence="3">
    <location>
        <begin position="15"/>
        <end position="26"/>
    </location>
</feature>
<dbReference type="InterPro" id="IPR036390">
    <property type="entry name" value="WH_DNA-bd_sf"/>
</dbReference>
<dbReference type="PROSITE" id="PS50961">
    <property type="entry name" value="HTH_LA"/>
    <property type="match status" value="1"/>
</dbReference>
<feature type="compositionally biased region" description="Polar residues" evidence="3">
    <location>
        <begin position="1"/>
        <end position="13"/>
    </location>
</feature>
<dbReference type="EMBL" id="JADAQX010000869">
    <property type="protein sequence ID" value="KAF8819241.1"/>
    <property type="molecule type" value="Genomic_DNA"/>
</dbReference>
<evidence type="ECO:0000313" key="6">
    <source>
        <dbReference type="Proteomes" id="UP000823046"/>
    </source>
</evidence>
<dbReference type="CDD" id="cd07323">
    <property type="entry name" value="LAM"/>
    <property type="match status" value="1"/>
</dbReference>
<dbReference type="Pfam" id="PF05383">
    <property type="entry name" value="La"/>
    <property type="match status" value="1"/>
</dbReference>
<dbReference type="Gene3D" id="3.10.450.40">
    <property type="match status" value="1"/>
</dbReference>
<dbReference type="SUPFAM" id="SSF46785">
    <property type="entry name" value="Winged helix' DNA-binding domain"/>
    <property type="match status" value="1"/>
</dbReference>
<evidence type="ECO:0000259" key="4">
    <source>
        <dbReference type="PROSITE" id="PS50961"/>
    </source>
</evidence>
<dbReference type="PANTHER" id="PTHR22792">
    <property type="entry name" value="LUPUS LA PROTEIN-RELATED"/>
    <property type="match status" value="1"/>
</dbReference>
<proteinExistence type="predicted"/>
<feature type="domain" description="HTH La-type RNA-binding" evidence="4">
    <location>
        <begin position="141"/>
        <end position="236"/>
    </location>
</feature>
<evidence type="ECO:0000256" key="1">
    <source>
        <dbReference type="ARBA" id="ARBA00022884"/>
    </source>
</evidence>
<dbReference type="SMART" id="SM00715">
    <property type="entry name" value="LA"/>
    <property type="match status" value="1"/>
</dbReference>
<feature type="non-terminal residue" evidence="5">
    <location>
        <position position="469"/>
    </location>
</feature>
<name>A0ABQ7J5G0_9APIC</name>
<evidence type="ECO:0000256" key="2">
    <source>
        <dbReference type="PROSITE-ProRule" id="PRU00332"/>
    </source>
</evidence>
<evidence type="ECO:0000313" key="5">
    <source>
        <dbReference type="EMBL" id="KAF8819241.1"/>
    </source>
</evidence>
<comment type="caution">
    <text evidence="5">The sequence shown here is derived from an EMBL/GenBank/DDBJ whole genome shotgun (WGS) entry which is preliminary data.</text>
</comment>
<dbReference type="InterPro" id="IPR036388">
    <property type="entry name" value="WH-like_DNA-bd_sf"/>
</dbReference>
<keyword evidence="6" id="KW-1185">Reference proteome</keyword>
<dbReference type="InterPro" id="IPR006630">
    <property type="entry name" value="La_HTH"/>
</dbReference>